<organism evidence="1 2">
    <name type="scientific">Luteolibacter yonseiensis</name>
    <dbReference type="NCBI Taxonomy" id="1144680"/>
    <lineage>
        <taxon>Bacteria</taxon>
        <taxon>Pseudomonadati</taxon>
        <taxon>Verrucomicrobiota</taxon>
        <taxon>Verrucomicrobiia</taxon>
        <taxon>Verrucomicrobiales</taxon>
        <taxon>Verrucomicrobiaceae</taxon>
        <taxon>Luteolibacter</taxon>
    </lineage>
</organism>
<accession>A0A934VCI3</accession>
<protein>
    <submittedName>
        <fullName evidence="1">Uncharacterized protein</fullName>
    </submittedName>
</protein>
<sequence length="68" mass="7592">MNDPVEILGIKVYPLEGVPPGTARVLTREDISKAYTQLLEGPIPTDRRDFRRAIMLAVIIGRELESLS</sequence>
<comment type="caution">
    <text evidence="1">The sequence shown here is derived from an EMBL/GenBank/DDBJ whole genome shotgun (WGS) entry which is preliminary data.</text>
</comment>
<dbReference type="RefSeq" id="WP_200351452.1">
    <property type="nucleotide sequence ID" value="NZ_BAABHZ010000006.1"/>
</dbReference>
<reference evidence="1" key="1">
    <citation type="submission" date="2021-01" db="EMBL/GenBank/DDBJ databases">
        <title>Modified the classification status of verrucomicrobia.</title>
        <authorList>
            <person name="Feng X."/>
        </authorList>
    </citation>
    <scope>NUCLEOTIDE SEQUENCE</scope>
    <source>
        <strain evidence="1">JCM 18052</strain>
    </source>
</reference>
<dbReference type="Proteomes" id="UP000600139">
    <property type="component" value="Unassembled WGS sequence"/>
</dbReference>
<proteinExistence type="predicted"/>
<evidence type="ECO:0000313" key="2">
    <source>
        <dbReference type="Proteomes" id="UP000600139"/>
    </source>
</evidence>
<gene>
    <name evidence="1" type="ORF">JIN84_12910</name>
</gene>
<evidence type="ECO:0000313" key="1">
    <source>
        <dbReference type="EMBL" id="MBK1816519.1"/>
    </source>
</evidence>
<keyword evidence="2" id="KW-1185">Reference proteome</keyword>
<dbReference type="AlphaFoldDB" id="A0A934VCI3"/>
<dbReference type="EMBL" id="JAENIK010000011">
    <property type="protein sequence ID" value="MBK1816519.1"/>
    <property type="molecule type" value="Genomic_DNA"/>
</dbReference>
<name>A0A934VCI3_9BACT</name>